<feature type="region of interest" description="Disordered" evidence="8">
    <location>
        <begin position="644"/>
        <end position="663"/>
    </location>
</feature>
<dbReference type="SUPFAM" id="SSF103473">
    <property type="entry name" value="MFS general substrate transporter"/>
    <property type="match status" value="1"/>
</dbReference>
<keyword evidence="5 9" id="KW-1133">Transmembrane helix</keyword>
<evidence type="ECO:0000259" key="10">
    <source>
        <dbReference type="PROSITE" id="PS51465"/>
    </source>
</evidence>
<dbReference type="InterPro" id="IPR002350">
    <property type="entry name" value="Kazal_dom"/>
</dbReference>
<sequence>MGSHRPPSPKAAAQPQRQRPGLSPQTEEEEPQAVQSQVLPAEPADSTAGKAWHVGVVSNSLIKFHNFQKRKRSKARAVAPMTKKPEETGEEYCGLSCIGVTYCQRFNNIHCLLFFVYMLMLSQGIVFALMDVSVDTFQRGSGLKTIESMLLSSSYDISSCLVVLFIAHYGGRGNILRWLSVSSFLVGFGSLLLAYPYFRGQDYQLKIETEGLMEASVTIGYAFGHAIVAPLVTTPESSIIERVDTGFFNKYWFGTWWIRFVFVTVIAWSTLIGFSCFPRHIKGISRIKSGKHRKPNLMDKKYKDQEFGTSIGDLFASIWILLKTPMFVCLAMTKASESLLQIGAIQYLPKYLENQFVLTPSQATTLSGLVLLPGGAFGQVLGGVIASKLHMYCKGLMRFTMITSAMSLVLVMLAIFVHCDPIPFAGISEDYNGTGKLGNLAAPCNSHCRCSSSFYLAICGRDNIAYFSPCFAGCNQSKTFQNEKTYFNCSCIDEGITISDEQGDFIDARLGKCKSDCYKLPMFIVFFFSMIVFAGFSGIPNMLIILRIVAEKQRSLAMGLTYVFLRVFGTIPGPIVFKMVGETSCTFRDSGQCEGTGSCWIYDGIKMAYLFLGICVLGKLSTIVFTGIAFVLYEKFVRENNDALTPNARNPKGKQKEKKKTNL</sequence>
<keyword evidence="4 9" id="KW-0812">Transmembrane</keyword>
<evidence type="ECO:0000256" key="8">
    <source>
        <dbReference type="SAM" id="MobiDB-lite"/>
    </source>
</evidence>
<evidence type="ECO:0000256" key="7">
    <source>
        <dbReference type="ARBA" id="ARBA00023157"/>
    </source>
</evidence>
<keyword evidence="3" id="KW-1003">Cell membrane</keyword>
<evidence type="ECO:0000256" key="4">
    <source>
        <dbReference type="ARBA" id="ARBA00022692"/>
    </source>
</evidence>
<proteinExistence type="inferred from homology"/>
<evidence type="ECO:0000313" key="11">
    <source>
        <dbReference type="EMBL" id="KAF6367083.1"/>
    </source>
</evidence>
<feature type="transmembrane region" description="Helical" evidence="9">
    <location>
        <begin position="178"/>
        <end position="198"/>
    </location>
</feature>
<feature type="transmembrane region" description="Helical" evidence="9">
    <location>
        <begin position="399"/>
        <end position="417"/>
    </location>
</feature>
<dbReference type="PROSITE" id="PS51465">
    <property type="entry name" value="KAZAL_2"/>
    <property type="match status" value="1"/>
</dbReference>
<dbReference type="EMBL" id="JACAGB010000004">
    <property type="protein sequence ID" value="KAF6367083.1"/>
    <property type="molecule type" value="Genomic_DNA"/>
</dbReference>
<feature type="transmembrane region" description="Helical" evidence="9">
    <location>
        <begin position="150"/>
        <end position="171"/>
    </location>
</feature>
<dbReference type="Pfam" id="PF03137">
    <property type="entry name" value="OATP"/>
    <property type="match status" value="2"/>
</dbReference>
<keyword evidence="6 9" id="KW-0472">Membrane</keyword>
<gene>
    <name evidence="11" type="ORF">mPipKuh1_016213</name>
</gene>
<reference evidence="11 12" key="1">
    <citation type="journal article" date="2020" name="Nature">
        <title>Six reference-quality genomes reveal evolution of bat adaptations.</title>
        <authorList>
            <person name="Jebb D."/>
            <person name="Huang Z."/>
            <person name="Pippel M."/>
            <person name="Hughes G.M."/>
            <person name="Lavrichenko K."/>
            <person name="Devanna P."/>
            <person name="Winkler S."/>
            <person name="Jermiin L.S."/>
            <person name="Skirmuntt E.C."/>
            <person name="Katzourakis A."/>
            <person name="Burkitt-Gray L."/>
            <person name="Ray D.A."/>
            <person name="Sullivan K.A.M."/>
            <person name="Roscito J.G."/>
            <person name="Kirilenko B.M."/>
            <person name="Davalos L.M."/>
            <person name="Corthals A.P."/>
            <person name="Power M.L."/>
            <person name="Jones G."/>
            <person name="Ransome R.D."/>
            <person name="Dechmann D.K.N."/>
            <person name="Locatelli A.G."/>
            <person name="Puechmaille S.J."/>
            <person name="Fedrigo O."/>
            <person name="Jarvis E.D."/>
            <person name="Hiller M."/>
            <person name="Vernes S.C."/>
            <person name="Myers E.W."/>
            <person name="Teeling E.C."/>
        </authorList>
    </citation>
    <scope>NUCLEOTIDE SEQUENCE [LARGE SCALE GENOMIC DNA]</scope>
    <source>
        <strain evidence="11">MPipKuh1</strain>
        <tissue evidence="11">Flight muscle</tissue>
    </source>
</reference>
<protein>
    <submittedName>
        <fullName evidence="11">Solute carrier organic anion transporter family member 6A1</fullName>
    </submittedName>
</protein>
<feature type="compositionally biased region" description="Basic residues" evidence="8">
    <location>
        <begin position="651"/>
        <end position="663"/>
    </location>
</feature>
<comment type="similarity">
    <text evidence="2">Belongs to the organo anion transporter (TC 2.A.60) family.</text>
</comment>
<organism evidence="11 12">
    <name type="scientific">Pipistrellus kuhlii</name>
    <name type="common">Kuhl's pipistrelle</name>
    <dbReference type="NCBI Taxonomy" id="59472"/>
    <lineage>
        <taxon>Eukaryota</taxon>
        <taxon>Metazoa</taxon>
        <taxon>Chordata</taxon>
        <taxon>Craniata</taxon>
        <taxon>Vertebrata</taxon>
        <taxon>Euteleostomi</taxon>
        <taxon>Mammalia</taxon>
        <taxon>Eutheria</taxon>
        <taxon>Laurasiatheria</taxon>
        <taxon>Chiroptera</taxon>
        <taxon>Yangochiroptera</taxon>
        <taxon>Vespertilionidae</taxon>
        <taxon>Pipistrellus</taxon>
    </lineage>
</organism>
<dbReference type="InterPro" id="IPR036259">
    <property type="entry name" value="MFS_trans_sf"/>
</dbReference>
<feature type="domain" description="Kazal-like" evidence="10">
    <location>
        <begin position="438"/>
        <end position="493"/>
    </location>
</feature>
<dbReference type="Pfam" id="PF07648">
    <property type="entry name" value="Kazal_2"/>
    <property type="match status" value="1"/>
</dbReference>
<evidence type="ECO:0000256" key="1">
    <source>
        <dbReference type="ARBA" id="ARBA00004651"/>
    </source>
</evidence>
<evidence type="ECO:0000256" key="5">
    <source>
        <dbReference type="ARBA" id="ARBA00022989"/>
    </source>
</evidence>
<feature type="transmembrane region" description="Helical" evidence="9">
    <location>
        <begin position="556"/>
        <end position="577"/>
    </location>
</feature>
<accession>A0A7J7YYH1</accession>
<dbReference type="GO" id="GO:0015347">
    <property type="term" value="F:sodium-independent organic anion transmembrane transporter activity"/>
    <property type="evidence" value="ECO:0007669"/>
    <property type="project" value="TreeGrafter"/>
</dbReference>
<name>A0A7J7YYH1_PIPKU</name>
<dbReference type="AlphaFoldDB" id="A0A7J7YYH1"/>
<dbReference type="Gene3D" id="1.20.1250.20">
    <property type="entry name" value="MFS general substrate transporter like domains"/>
    <property type="match status" value="1"/>
</dbReference>
<keyword evidence="12" id="KW-1185">Reference proteome</keyword>
<evidence type="ECO:0000256" key="3">
    <source>
        <dbReference type="ARBA" id="ARBA00022475"/>
    </source>
</evidence>
<keyword evidence="7" id="KW-1015">Disulfide bond</keyword>
<dbReference type="OrthoDB" id="5062115at2759"/>
<feature type="transmembrane region" description="Helical" evidence="9">
    <location>
        <begin position="608"/>
        <end position="633"/>
    </location>
</feature>
<dbReference type="Proteomes" id="UP000558488">
    <property type="component" value="Unassembled WGS sequence"/>
</dbReference>
<dbReference type="InterPro" id="IPR004156">
    <property type="entry name" value="OATP"/>
</dbReference>
<evidence type="ECO:0000256" key="6">
    <source>
        <dbReference type="ARBA" id="ARBA00023136"/>
    </source>
</evidence>
<evidence type="ECO:0000256" key="9">
    <source>
        <dbReference type="SAM" id="Phobius"/>
    </source>
</evidence>
<evidence type="ECO:0000256" key="2">
    <source>
        <dbReference type="ARBA" id="ARBA00009657"/>
    </source>
</evidence>
<feature type="transmembrane region" description="Helical" evidence="9">
    <location>
        <begin position="256"/>
        <end position="277"/>
    </location>
</feature>
<dbReference type="InterPro" id="IPR036058">
    <property type="entry name" value="Kazal_dom_sf"/>
</dbReference>
<dbReference type="GO" id="GO:0016323">
    <property type="term" value="C:basolateral plasma membrane"/>
    <property type="evidence" value="ECO:0007669"/>
    <property type="project" value="TreeGrafter"/>
</dbReference>
<evidence type="ECO:0000313" key="12">
    <source>
        <dbReference type="Proteomes" id="UP000558488"/>
    </source>
</evidence>
<dbReference type="PANTHER" id="PTHR11388:SF95">
    <property type="entry name" value="SOLUTE CARRIER ORGANIC ANION TRANSPORTER FAMILY MEMBER 6A1"/>
    <property type="match status" value="1"/>
</dbReference>
<feature type="transmembrane region" description="Helical" evidence="9">
    <location>
        <begin position="522"/>
        <end position="544"/>
    </location>
</feature>
<feature type="region of interest" description="Disordered" evidence="8">
    <location>
        <begin position="1"/>
        <end position="46"/>
    </location>
</feature>
<feature type="transmembrane region" description="Helical" evidence="9">
    <location>
        <begin position="111"/>
        <end position="130"/>
    </location>
</feature>
<comment type="caution">
    <text evidence="11">The sequence shown here is derived from an EMBL/GenBank/DDBJ whole genome shotgun (WGS) entry which is preliminary data.</text>
</comment>
<comment type="subcellular location">
    <subcellularLocation>
        <location evidence="1">Cell membrane</location>
        <topology evidence="1">Multi-pass membrane protein</topology>
    </subcellularLocation>
</comment>
<dbReference type="GO" id="GO:0043252">
    <property type="term" value="P:sodium-independent organic anion transport"/>
    <property type="evidence" value="ECO:0007669"/>
    <property type="project" value="TreeGrafter"/>
</dbReference>
<dbReference type="SUPFAM" id="SSF100895">
    <property type="entry name" value="Kazal-type serine protease inhibitors"/>
    <property type="match status" value="1"/>
</dbReference>
<dbReference type="PANTHER" id="PTHR11388">
    <property type="entry name" value="ORGANIC ANION TRANSPORTER"/>
    <property type="match status" value="1"/>
</dbReference>